<dbReference type="EMBL" id="JACTAM010000008">
    <property type="protein sequence ID" value="KAI2661736.1"/>
    <property type="molecule type" value="Genomic_DNA"/>
</dbReference>
<keyword evidence="3" id="KW-1185">Reference proteome</keyword>
<proteinExistence type="predicted"/>
<dbReference type="PANTHER" id="PTHR31043">
    <property type="entry name" value="NEPHROCYSTIN-4"/>
    <property type="match status" value="1"/>
</dbReference>
<evidence type="ECO:0000313" key="3">
    <source>
        <dbReference type="Proteomes" id="UP000830375"/>
    </source>
</evidence>
<protein>
    <submittedName>
        <fullName evidence="2">Nephrocystin-4</fullName>
    </submittedName>
</protein>
<sequence length="266" mass="29514">MLALCRCQLRGIATPSDASARCFLVATSRYPTMSHTVGSPWQQQLPSLLSPSPMASAHQLSHVERPAAGSIAHLELSVQEREGNRSEEEDEMQELTFTPVHAPVITLGTHTAGSSRSTSRRSLAQLFSSGFPQILDNQNQVAEVLDPSEPVNFNPQREEADPLQANTLILQFLAFTRVPQAGVNSDWPSTIHFTFQLYRFPPVTTERLKLLDPERNSTLKSNSDYPCVLSLINKDGTLNSGMITILLRMLYDSLQHSTTCLFHLNN</sequence>
<gene>
    <name evidence="2" type="ORF">H4Q32_007393</name>
</gene>
<feature type="domain" description="NPHP4 C2-like" evidence="1">
    <location>
        <begin position="122"/>
        <end position="250"/>
    </location>
</feature>
<evidence type="ECO:0000313" key="2">
    <source>
        <dbReference type="EMBL" id="KAI2661736.1"/>
    </source>
</evidence>
<dbReference type="PANTHER" id="PTHR31043:SF3">
    <property type="entry name" value="NEPHROCYSTIN-4"/>
    <property type="match status" value="1"/>
</dbReference>
<dbReference type="InterPro" id="IPR029775">
    <property type="entry name" value="NPHP4"/>
</dbReference>
<evidence type="ECO:0000259" key="1">
    <source>
        <dbReference type="Pfam" id="PF26186"/>
    </source>
</evidence>
<dbReference type="Pfam" id="PF26186">
    <property type="entry name" value="NPHP4_C2_3rd"/>
    <property type="match status" value="1"/>
</dbReference>
<organism evidence="2 3">
    <name type="scientific">Labeo rohita</name>
    <name type="common">Indian major carp</name>
    <name type="synonym">Cyprinus rohita</name>
    <dbReference type="NCBI Taxonomy" id="84645"/>
    <lineage>
        <taxon>Eukaryota</taxon>
        <taxon>Metazoa</taxon>
        <taxon>Chordata</taxon>
        <taxon>Craniata</taxon>
        <taxon>Vertebrata</taxon>
        <taxon>Euteleostomi</taxon>
        <taxon>Actinopterygii</taxon>
        <taxon>Neopterygii</taxon>
        <taxon>Teleostei</taxon>
        <taxon>Ostariophysi</taxon>
        <taxon>Cypriniformes</taxon>
        <taxon>Cyprinidae</taxon>
        <taxon>Labeoninae</taxon>
        <taxon>Labeonini</taxon>
        <taxon>Labeo</taxon>
    </lineage>
</organism>
<dbReference type="InterPro" id="IPR058765">
    <property type="entry name" value="NPHP4_C2-like"/>
</dbReference>
<name>A0ABQ8MHQ7_LABRO</name>
<accession>A0ABQ8MHQ7</accession>
<dbReference type="Proteomes" id="UP000830375">
    <property type="component" value="Unassembled WGS sequence"/>
</dbReference>
<comment type="caution">
    <text evidence="2">The sequence shown here is derived from an EMBL/GenBank/DDBJ whole genome shotgun (WGS) entry which is preliminary data.</text>
</comment>
<reference evidence="2 3" key="1">
    <citation type="submission" date="2022-01" db="EMBL/GenBank/DDBJ databases">
        <title>A high-quality chromosome-level genome assembly of rohu carp, Labeo rohita.</title>
        <authorList>
            <person name="Arick M.A. II"/>
            <person name="Hsu C.-Y."/>
            <person name="Magbanua Z."/>
            <person name="Pechanova O."/>
            <person name="Grover C."/>
            <person name="Miller E."/>
            <person name="Thrash A."/>
            <person name="Ezzel L."/>
            <person name="Alam S."/>
            <person name="Benzie J."/>
            <person name="Hamilton M."/>
            <person name="Karsi A."/>
            <person name="Lawrence M.L."/>
            <person name="Peterson D.G."/>
        </authorList>
    </citation>
    <scope>NUCLEOTIDE SEQUENCE [LARGE SCALE GENOMIC DNA]</scope>
    <source>
        <strain evidence="3">BAU-BD-2019</strain>
        <tissue evidence="2">Blood</tissue>
    </source>
</reference>